<dbReference type="GO" id="GO:0000209">
    <property type="term" value="P:protein polyubiquitination"/>
    <property type="evidence" value="ECO:0007669"/>
    <property type="project" value="TreeGrafter"/>
</dbReference>
<dbReference type="InterPro" id="IPR017907">
    <property type="entry name" value="Znf_RING_CS"/>
</dbReference>
<dbReference type="EMBL" id="HBIW01020947">
    <property type="protein sequence ID" value="CAE0702611.1"/>
    <property type="molecule type" value="Transcribed_RNA"/>
</dbReference>
<evidence type="ECO:0000313" key="8">
    <source>
        <dbReference type="EMBL" id="CAE0702611.1"/>
    </source>
</evidence>
<feature type="region of interest" description="Disordered" evidence="6">
    <location>
        <begin position="1"/>
        <end position="30"/>
    </location>
</feature>
<feature type="compositionally biased region" description="Basic and acidic residues" evidence="6">
    <location>
        <begin position="352"/>
        <end position="364"/>
    </location>
</feature>
<keyword evidence="5" id="KW-0175">Coiled coil</keyword>
<evidence type="ECO:0000259" key="7">
    <source>
        <dbReference type="PROSITE" id="PS50089"/>
    </source>
</evidence>
<evidence type="ECO:0000256" key="1">
    <source>
        <dbReference type="ARBA" id="ARBA00022723"/>
    </source>
</evidence>
<dbReference type="GO" id="GO:0006511">
    <property type="term" value="P:ubiquitin-dependent protein catabolic process"/>
    <property type="evidence" value="ECO:0007669"/>
    <property type="project" value="TreeGrafter"/>
</dbReference>
<gene>
    <name evidence="8" type="ORF">PCAL00307_LOCUS18056</name>
</gene>
<evidence type="ECO:0000256" key="3">
    <source>
        <dbReference type="ARBA" id="ARBA00022833"/>
    </source>
</evidence>
<evidence type="ECO:0000256" key="2">
    <source>
        <dbReference type="ARBA" id="ARBA00022771"/>
    </source>
</evidence>
<dbReference type="SUPFAM" id="SSF57850">
    <property type="entry name" value="RING/U-box"/>
    <property type="match status" value="1"/>
</dbReference>
<protein>
    <recommendedName>
        <fullName evidence="7">RING-type domain-containing protein</fullName>
    </recommendedName>
</protein>
<feature type="compositionally biased region" description="Low complexity" evidence="6">
    <location>
        <begin position="546"/>
        <end position="558"/>
    </location>
</feature>
<evidence type="ECO:0000256" key="5">
    <source>
        <dbReference type="SAM" id="Coils"/>
    </source>
</evidence>
<feature type="compositionally biased region" description="Basic and acidic residues" evidence="6">
    <location>
        <begin position="182"/>
        <end position="212"/>
    </location>
</feature>
<dbReference type="InterPro" id="IPR051438">
    <property type="entry name" value="RNF_E3_ubiq-protein_ligase"/>
</dbReference>
<dbReference type="PANTHER" id="PTHR46016">
    <property type="entry name" value="ZINC FINGER, RING/FYVE/PHD-TYPE"/>
    <property type="match status" value="1"/>
</dbReference>
<dbReference type="PROSITE" id="PS50089">
    <property type="entry name" value="ZF_RING_2"/>
    <property type="match status" value="1"/>
</dbReference>
<dbReference type="AlphaFoldDB" id="A0A7S4A3R9"/>
<feature type="compositionally biased region" description="Polar residues" evidence="6">
    <location>
        <begin position="213"/>
        <end position="222"/>
    </location>
</feature>
<dbReference type="InterPro" id="IPR013083">
    <property type="entry name" value="Znf_RING/FYVE/PHD"/>
</dbReference>
<evidence type="ECO:0000256" key="4">
    <source>
        <dbReference type="PROSITE-ProRule" id="PRU00175"/>
    </source>
</evidence>
<dbReference type="InterPro" id="IPR001841">
    <property type="entry name" value="Znf_RING"/>
</dbReference>
<name>A0A7S4A3R9_9STRA</name>
<feature type="region of interest" description="Disordered" evidence="6">
    <location>
        <begin position="545"/>
        <end position="569"/>
    </location>
</feature>
<dbReference type="SMART" id="SM00184">
    <property type="entry name" value="RING"/>
    <property type="match status" value="1"/>
</dbReference>
<feature type="region of interest" description="Disordered" evidence="6">
    <location>
        <begin position="169"/>
        <end position="313"/>
    </location>
</feature>
<keyword evidence="3" id="KW-0862">Zinc</keyword>
<keyword evidence="2 4" id="KW-0863">Zinc-finger</keyword>
<dbReference type="Gene3D" id="3.30.40.10">
    <property type="entry name" value="Zinc/RING finger domain, C3HC4 (zinc finger)"/>
    <property type="match status" value="1"/>
</dbReference>
<dbReference type="PANTHER" id="PTHR46016:SF1">
    <property type="entry name" value="RING-TYPE DOMAIN-CONTAINING PROTEIN"/>
    <property type="match status" value="1"/>
</dbReference>
<feature type="compositionally biased region" description="Basic and acidic residues" evidence="6">
    <location>
        <begin position="237"/>
        <end position="299"/>
    </location>
</feature>
<feature type="region of interest" description="Disordered" evidence="6">
    <location>
        <begin position="352"/>
        <end position="373"/>
    </location>
</feature>
<keyword evidence="1" id="KW-0479">Metal-binding</keyword>
<feature type="compositionally biased region" description="Low complexity" evidence="6">
    <location>
        <begin position="301"/>
        <end position="313"/>
    </location>
</feature>
<sequence length="569" mass="65205">MAALPALTQTMTIDQPRPPPPAFQGSGRNQGIERDRLLKPEDVPHDLMCSICLGVVADQSSETPCGHLFCTECIRSSLRRNPQCPLDKKPLQVGQLRSIREHNLPIRRIWGGIKVKCRFAEHGECPWTGALCDASAHEARCNARHGNPKDLRIRELENVLRKNENSLREAEELNQHKSKRIQQFEEEQRRREHDFDFELQRRDAEARQKISEVEQQAQSEANRANKAEQRALQAEADAGRSREAIQQMQKEHSEVVQDRERRLESAARHAGDAERRAEAAAVEIRKVRDEGNKRSRELESAAENNARAAAANEQRARAAEYELERVARHRQEFEASYRAQAEDLQRERNAATMERDRAVRDQRQQEQAAYAARGQLADVEERLGASESSRRDLGLRLDACQRELYQAREAAKRAEEQLHGAERHFHEQLAGARARNVTPPNGARTDSEFDGRYNYDRYNVVRLSQLITRSLENRPTEVSPNRIFTCVASCYDDFKRGWTDNPQNYAIDVRMLLTVASASTWFNDQQNRLIDGWLREQGWLGHNHRLAQQPPSQLPPAQFGAAYPPPLVR</sequence>
<accession>A0A7S4A3R9</accession>
<feature type="domain" description="RING-type" evidence="7">
    <location>
        <begin position="49"/>
        <end position="88"/>
    </location>
</feature>
<dbReference type="GO" id="GO:0061630">
    <property type="term" value="F:ubiquitin protein ligase activity"/>
    <property type="evidence" value="ECO:0007669"/>
    <property type="project" value="TreeGrafter"/>
</dbReference>
<dbReference type="PROSITE" id="PS00518">
    <property type="entry name" value="ZF_RING_1"/>
    <property type="match status" value="1"/>
</dbReference>
<evidence type="ECO:0000256" key="6">
    <source>
        <dbReference type="SAM" id="MobiDB-lite"/>
    </source>
</evidence>
<organism evidence="8">
    <name type="scientific">Pelagomonas calceolata</name>
    <dbReference type="NCBI Taxonomy" id="35677"/>
    <lineage>
        <taxon>Eukaryota</taxon>
        <taxon>Sar</taxon>
        <taxon>Stramenopiles</taxon>
        <taxon>Ochrophyta</taxon>
        <taxon>Pelagophyceae</taxon>
        <taxon>Pelagomonadales</taxon>
        <taxon>Pelagomonadaceae</taxon>
        <taxon>Pelagomonas</taxon>
    </lineage>
</organism>
<feature type="coiled-coil region" evidence="5">
    <location>
        <begin position="397"/>
        <end position="424"/>
    </location>
</feature>
<reference evidence="8" key="1">
    <citation type="submission" date="2021-01" db="EMBL/GenBank/DDBJ databases">
        <authorList>
            <person name="Corre E."/>
            <person name="Pelletier E."/>
            <person name="Niang G."/>
            <person name="Scheremetjew M."/>
            <person name="Finn R."/>
            <person name="Kale V."/>
            <person name="Holt S."/>
            <person name="Cochrane G."/>
            <person name="Meng A."/>
            <person name="Brown T."/>
            <person name="Cohen L."/>
        </authorList>
    </citation>
    <scope>NUCLEOTIDE SEQUENCE</scope>
    <source>
        <strain evidence="8">CCMP1756</strain>
    </source>
</reference>
<dbReference type="Pfam" id="PF13923">
    <property type="entry name" value="zf-C3HC4_2"/>
    <property type="match status" value="1"/>
</dbReference>
<dbReference type="GO" id="GO:0008270">
    <property type="term" value="F:zinc ion binding"/>
    <property type="evidence" value="ECO:0007669"/>
    <property type="project" value="UniProtKB-KW"/>
</dbReference>
<proteinExistence type="predicted"/>